<accession>A0A3L7DV19</accession>
<evidence type="ECO:0000256" key="1">
    <source>
        <dbReference type="SAM" id="Coils"/>
    </source>
</evidence>
<evidence type="ECO:0000256" key="3">
    <source>
        <dbReference type="SAM" id="Phobius"/>
    </source>
</evidence>
<organism evidence="4 5">
    <name type="scientific">Seongchinamella sediminis</name>
    <dbReference type="NCBI Taxonomy" id="2283635"/>
    <lineage>
        <taxon>Bacteria</taxon>
        <taxon>Pseudomonadati</taxon>
        <taxon>Pseudomonadota</taxon>
        <taxon>Gammaproteobacteria</taxon>
        <taxon>Cellvibrionales</taxon>
        <taxon>Halieaceae</taxon>
        <taxon>Seongchinamella</taxon>
    </lineage>
</organism>
<feature type="region of interest" description="Disordered" evidence="2">
    <location>
        <begin position="453"/>
        <end position="488"/>
    </location>
</feature>
<keyword evidence="5" id="KW-1185">Reference proteome</keyword>
<dbReference type="PANTHER" id="PTHR32309">
    <property type="entry name" value="TYROSINE-PROTEIN KINASE"/>
    <property type="match status" value="1"/>
</dbReference>
<comment type="caution">
    <text evidence="4">The sequence shown here is derived from an EMBL/GenBank/DDBJ whole genome shotgun (WGS) entry which is preliminary data.</text>
</comment>
<proteinExistence type="predicted"/>
<feature type="compositionally biased region" description="Basic and acidic residues" evidence="2">
    <location>
        <begin position="467"/>
        <end position="488"/>
    </location>
</feature>
<name>A0A3L7DV19_9GAMM</name>
<dbReference type="InterPro" id="IPR050445">
    <property type="entry name" value="Bact_polysacc_biosynth/exp"/>
</dbReference>
<dbReference type="Proteomes" id="UP000265509">
    <property type="component" value="Unassembled WGS sequence"/>
</dbReference>
<dbReference type="PANTHER" id="PTHR32309:SF31">
    <property type="entry name" value="CAPSULAR EXOPOLYSACCHARIDE FAMILY"/>
    <property type="match status" value="1"/>
</dbReference>
<keyword evidence="3" id="KW-1133">Transmembrane helix</keyword>
<keyword evidence="1" id="KW-0175">Coiled coil</keyword>
<evidence type="ECO:0008006" key="6">
    <source>
        <dbReference type="Google" id="ProtNLM"/>
    </source>
</evidence>
<dbReference type="AlphaFoldDB" id="A0A3L7DV19"/>
<evidence type="ECO:0000313" key="5">
    <source>
        <dbReference type="Proteomes" id="UP000265509"/>
    </source>
</evidence>
<feature type="transmembrane region" description="Helical" evidence="3">
    <location>
        <begin position="34"/>
        <end position="52"/>
    </location>
</feature>
<feature type="coiled-coil region" evidence="1">
    <location>
        <begin position="322"/>
        <end position="380"/>
    </location>
</feature>
<dbReference type="EMBL" id="QRAN01000029">
    <property type="protein sequence ID" value="RLQ20369.1"/>
    <property type="molecule type" value="Genomic_DNA"/>
</dbReference>
<dbReference type="OrthoDB" id="6377028at2"/>
<gene>
    <name evidence="4" type="ORF">DWB85_17895</name>
</gene>
<evidence type="ECO:0000313" key="4">
    <source>
        <dbReference type="EMBL" id="RLQ20369.1"/>
    </source>
</evidence>
<keyword evidence="3" id="KW-0812">Transmembrane</keyword>
<reference evidence="4 5" key="1">
    <citation type="submission" date="2018-07" db="EMBL/GenBank/DDBJ databases">
        <title>Halioglobus sp. genome submission.</title>
        <authorList>
            <person name="Ye M.-Q."/>
            <person name="Du Z.-J."/>
        </authorList>
    </citation>
    <scope>NUCLEOTIDE SEQUENCE [LARGE SCALE GENOMIC DNA]</scope>
    <source>
        <strain evidence="4 5">U0301</strain>
    </source>
</reference>
<feature type="coiled-coil region" evidence="1">
    <location>
        <begin position="177"/>
        <end position="227"/>
    </location>
</feature>
<protein>
    <recommendedName>
        <fullName evidence="6">Chain length determinant protein</fullName>
    </recommendedName>
</protein>
<keyword evidence="3" id="KW-0472">Membrane</keyword>
<evidence type="ECO:0000256" key="2">
    <source>
        <dbReference type="SAM" id="MobiDB-lite"/>
    </source>
</evidence>
<feature type="transmembrane region" description="Helical" evidence="3">
    <location>
        <begin position="405"/>
        <end position="427"/>
    </location>
</feature>
<sequence length="488" mass="54073">MITNSAGVEPLPRFSRYPGGSDDVAWRDSPRVKLFAVVAGLVLLYGLVWTLLQPKIYRSSATILMSAPSAIDAEAATADIQGVAIQRTILLGEDITGRLSAELGSQWGISQDAADLRQLLGVDPVPETNLVEMSAQGPESEVLPQVVNTWIDVYVAVRAEDIEQRKAQTLRVVQDELDGLAVKLEQARIALDEYRDKHEIISAERQENEVLARLDGLNKALNNAIEEEAKTGAYLDTLRRAISGGAQVVPGEERRSVEAMQEELRALQVQMVEMSRRYTPEYIEKQPKLRAIPERIEELEVNLARALSQGRATELANATQAHAAAQQTVFDLQRKLDQHKQDVAEFNTIYATHEALVEDLAALEQLNRDAQARQVQVEVRQVEKYPQVSVIARPGRESERIGPDYLMLLGGTVVAALGLGIFSVWLYGFLSPRRDQPAYVTLSGVHMYPPEASEQLGYAGQPNPELSQDRTHRLEKRDGEDDDTSPKG</sequence>